<gene>
    <name evidence="1" type="ORF">BJ322DRAFT_715736</name>
</gene>
<comment type="caution">
    <text evidence="1">The sequence shown here is derived from an EMBL/GenBank/DDBJ whole genome shotgun (WGS) entry which is preliminary data.</text>
</comment>
<accession>A0A9P6L8Z8</accession>
<keyword evidence="2" id="KW-1185">Reference proteome</keyword>
<reference evidence="1" key="2">
    <citation type="submission" date="2020-11" db="EMBL/GenBank/DDBJ databases">
        <authorList>
            <consortium name="DOE Joint Genome Institute"/>
            <person name="Kuo A."/>
            <person name="Miyauchi S."/>
            <person name="Kiss E."/>
            <person name="Drula E."/>
            <person name="Kohler A."/>
            <person name="Sanchez-Garcia M."/>
            <person name="Andreopoulos B."/>
            <person name="Barry K.W."/>
            <person name="Bonito G."/>
            <person name="Buee M."/>
            <person name="Carver A."/>
            <person name="Chen C."/>
            <person name="Cichocki N."/>
            <person name="Clum A."/>
            <person name="Culley D."/>
            <person name="Crous P.W."/>
            <person name="Fauchery L."/>
            <person name="Girlanda M."/>
            <person name="Hayes R."/>
            <person name="Keri Z."/>
            <person name="Labutti K."/>
            <person name="Lipzen A."/>
            <person name="Lombard V."/>
            <person name="Magnuson J."/>
            <person name="Maillard F."/>
            <person name="Morin E."/>
            <person name="Murat C."/>
            <person name="Nolan M."/>
            <person name="Ohm R."/>
            <person name="Pangilinan J."/>
            <person name="Pereira M."/>
            <person name="Perotto S."/>
            <person name="Peter M."/>
            <person name="Riley R."/>
            <person name="Sitrit Y."/>
            <person name="Stielow B."/>
            <person name="Szollosi G."/>
            <person name="Zifcakova L."/>
            <person name="Stursova M."/>
            <person name="Spatafora J.W."/>
            <person name="Tedersoo L."/>
            <person name="Vaario L.-M."/>
            <person name="Yamada A."/>
            <person name="Yan M."/>
            <person name="Wang P."/>
            <person name="Xu J."/>
            <person name="Bruns T."/>
            <person name="Baldrian P."/>
            <person name="Vilgalys R."/>
            <person name="Henrissat B."/>
            <person name="Grigoriev I.V."/>
            <person name="Hibbett D."/>
            <person name="Nagy L.G."/>
            <person name="Martin F.M."/>
        </authorList>
    </citation>
    <scope>NUCLEOTIDE SEQUENCE</scope>
    <source>
        <strain evidence="1">UH-Tt-Lm1</strain>
    </source>
</reference>
<dbReference type="Proteomes" id="UP000736335">
    <property type="component" value="Unassembled WGS sequence"/>
</dbReference>
<sequence>MTHSYYDLFPPSPTDDSQAIMFGYIRKTTKLPRLRRQIIEVSKSMHEAYDAEKWAIFPTLDCLVRYITELENLHLELDGKRQITREDVGLRIRQVERSAETNEEFSLLMREGCKLPGVAPSMRLALPIDPEIVWSFETDRYQSVLDSWTLHTGDSDPIIKEARDQLKAAAWLDILTNVEEYRDWRCKAPLRPQFMQSLKPSPQALPLGE</sequence>
<dbReference type="EMBL" id="WIUZ02000005">
    <property type="protein sequence ID" value="KAF9787306.1"/>
    <property type="molecule type" value="Genomic_DNA"/>
</dbReference>
<reference evidence="1" key="1">
    <citation type="journal article" date="2020" name="Nat. Commun.">
        <title>Large-scale genome sequencing of mycorrhizal fungi provides insights into the early evolution of symbiotic traits.</title>
        <authorList>
            <person name="Miyauchi S."/>
            <person name="Kiss E."/>
            <person name="Kuo A."/>
            <person name="Drula E."/>
            <person name="Kohler A."/>
            <person name="Sanchez-Garcia M."/>
            <person name="Morin E."/>
            <person name="Andreopoulos B."/>
            <person name="Barry K.W."/>
            <person name="Bonito G."/>
            <person name="Buee M."/>
            <person name="Carver A."/>
            <person name="Chen C."/>
            <person name="Cichocki N."/>
            <person name="Clum A."/>
            <person name="Culley D."/>
            <person name="Crous P.W."/>
            <person name="Fauchery L."/>
            <person name="Girlanda M."/>
            <person name="Hayes R.D."/>
            <person name="Keri Z."/>
            <person name="LaButti K."/>
            <person name="Lipzen A."/>
            <person name="Lombard V."/>
            <person name="Magnuson J."/>
            <person name="Maillard F."/>
            <person name="Murat C."/>
            <person name="Nolan M."/>
            <person name="Ohm R.A."/>
            <person name="Pangilinan J."/>
            <person name="Pereira M.F."/>
            <person name="Perotto S."/>
            <person name="Peter M."/>
            <person name="Pfister S."/>
            <person name="Riley R."/>
            <person name="Sitrit Y."/>
            <person name="Stielow J.B."/>
            <person name="Szollosi G."/>
            <person name="Zifcakova L."/>
            <person name="Stursova M."/>
            <person name="Spatafora J.W."/>
            <person name="Tedersoo L."/>
            <person name="Vaario L.M."/>
            <person name="Yamada A."/>
            <person name="Yan M."/>
            <person name="Wang P."/>
            <person name="Xu J."/>
            <person name="Bruns T."/>
            <person name="Baldrian P."/>
            <person name="Vilgalys R."/>
            <person name="Dunand C."/>
            <person name="Henrissat B."/>
            <person name="Grigoriev I.V."/>
            <person name="Hibbett D."/>
            <person name="Nagy L.G."/>
            <person name="Martin F.M."/>
        </authorList>
    </citation>
    <scope>NUCLEOTIDE SEQUENCE</scope>
    <source>
        <strain evidence="1">UH-Tt-Lm1</strain>
    </source>
</reference>
<evidence type="ECO:0000313" key="1">
    <source>
        <dbReference type="EMBL" id="KAF9787306.1"/>
    </source>
</evidence>
<name>A0A9P6L8Z8_9AGAM</name>
<proteinExistence type="predicted"/>
<organism evidence="1 2">
    <name type="scientific">Thelephora terrestris</name>
    <dbReference type="NCBI Taxonomy" id="56493"/>
    <lineage>
        <taxon>Eukaryota</taxon>
        <taxon>Fungi</taxon>
        <taxon>Dikarya</taxon>
        <taxon>Basidiomycota</taxon>
        <taxon>Agaricomycotina</taxon>
        <taxon>Agaricomycetes</taxon>
        <taxon>Thelephorales</taxon>
        <taxon>Thelephoraceae</taxon>
        <taxon>Thelephora</taxon>
    </lineage>
</organism>
<protein>
    <submittedName>
        <fullName evidence="1">Uncharacterized protein</fullName>
    </submittedName>
</protein>
<dbReference type="AlphaFoldDB" id="A0A9P6L8Z8"/>
<evidence type="ECO:0000313" key="2">
    <source>
        <dbReference type="Proteomes" id="UP000736335"/>
    </source>
</evidence>